<evidence type="ECO:0000256" key="1">
    <source>
        <dbReference type="ARBA" id="ARBA00010342"/>
    </source>
</evidence>
<keyword evidence="3 7" id="KW-0479">Metal-binding</keyword>
<proteinExistence type="inferred from homology"/>
<dbReference type="GO" id="GO:0017004">
    <property type="term" value="P:cytochrome complex assembly"/>
    <property type="evidence" value="ECO:0007669"/>
    <property type="project" value="UniProtKB-KW"/>
</dbReference>
<keyword evidence="2 7" id="KW-0349">Heme</keyword>
<evidence type="ECO:0000256" key="2">
    <source>
        <dbReference type="ARBA" id="ARBA00022617"/>
    </source>
</evidence>
<evidence type="ECO:0000256" key="6">
    <source>
        <dbReference type="ARBA" id="ARBA00023004"/>
    </source>
</evidence>
<gene>
    <name evidence="9" type="ORF">MARGE09_P3192</name>
</gene>
<dbReference type="PANTHER" id="PTHR47870:SF1">
    <property type="entry name" value="CYTOCHROME C-TYPE BIOGENESIS PROTEIN CCMH"/>
    <property type="match status" value="1"/>
</dbReference>
<evidence type="ECO:0000256" key="3">
    <source>
        <dbReference type="ARBA" id="ARBA00022723"/>
    </source>
</evidence>
<dbReference type="EMBL" id="AP023086">
    <property type="protein sequence ID" value="BCD98991.1"/>
    <property type="molecule type" value="Genomic_DNA"/>
</dbReference>
<dbReference type="GO" id="GO:0046872">
    <property type="term" value="F:metal ion binding"/>
    <property type="evidence" value="ECO:0007669"/>
    <property type="project" value="UniProtKB-KW"/>
</dbReference>
<dbReference type="FunFam" id="1.10.8.640:FF:000001">
    <property type="entry name" value="Cytochrome c-type biogenesis protein"/>
    <property type="match status" value="1"/>
</dbReference>
<dbReference type="PANTHER" id="PTHR47870">
    <property type="entry name" value="CYTOCHROME C-TYPE BIOGENESIS PROTEIN CCMH"/>
    <property type="match status" value="1"/>
</dbReference>
<keyword evidence="7" id="KW-0812">Transmembrane</keyword>
<feature type="chain" id="PRO_5042667883" description="Cytochrome c-type biogenesis protein" evidence="7">
    <location>
        <begin position="21"/>
        <end position="167"/>
    </location>
</feature>
<comment type="function">
    <text evidence="7">Possible subunit of a heme lyase.</text>
</comment>
<evidence type="ECO:0000256" key="4">
    <source>
        <dbReference type="ARBA" id="ARBA00022729"/>
    </source>
</evidence>
<keyword evidence="7" id="KW-1133">Transmembrane helix</keyword>
<dbReference type="AlphaFoldDB" id="A0AAN1WJW2"/>
<dbReference type="Pfam" id="PF03918">
    <property type="entry name" value="CcmH"/>
    <property type="match status" value="1"/>
</dbReference>
<dbReference type="InterPro" id="IPR051263">
    <property type="entry name" value="C-type_cytochrome_biogenesis"/>
</dbReference>
<evidence type="ECO:0000313" key="10">
    <source>
        <dbReference type="Proteomes" id="UP001320119"/>
    </source>
</evidence>
<dbReference type="CDD" id="cd16378">
    <property type="entry name" value="CcmH_N"/>
    <property type="match status" value="1"/>
</dbReference>
<keyword evidence="5" id="KW-0201">Cytochrome c-type biogenesis</keyword>
<evidence type="ECO:0000259" key="8">
    <source>
        <dbReference type="Pfam" id="PF03918"/>
    </source>
</evidence>
<evidence type="ECO:0000256" key="5">
    <source>
        <dbReference type="ARBA" id="ARBA00022748"/>
    </source>
</evidence>
<comment type="similarity">
    <text evidence="1 7">Belongs to the CcmH/CycL/Ccl2/NrfF family.</text>
</comment>
<dbReference type="InterPro" id="IPR005616">
    <property type="entry name" value="CcmH/CycL/Ccl2/NrfF_N"/>
</dbReference>
<feature type="transmembrane region" description="Helical" evidence="7">
    <location>
        <begin position="105"/>
        <end position="126"/>
    </location>
</feature>
<feature type="domain" description="CcmH/CycL/Ccl2/NrfF N-terminal" evidence="8">
    <location>
        <begin position="9"/>
        <end position="150"/>
    </location>
</feature>
<evidence type="ECO:0000313" key="9">
    <source>
        <dbReference type="EMBL" id="BCD98991.1"/>
    </source>
</evidence>
<keyword evidence="4 7" id="KW-0732">Signal</keyword>
<organism evidence="9 10">
    <name type="scientific">Marinagarivorans cellulosilyticus</name>
    <dbReference type="NCBI Taxonomy" id="2721545"/>
    <lineage>
        <taxon>Bacteria</taxon>
        <taxon>Pseudomonadati</taxon>
        <taxon>Pseudomonadota</taxon>
        <taxon>Gammaproteobacteria</taxon>
        <taxon>Cellvibrionales</taxon>
        <taxon>Cellvibrionaceae</taxon>
        <taxon>Marinagarivorans</taxon>
    </lineage>
</organism>
<dbReference type="GO" id="GO:0005886">
    <property type="term" value="C:plasma membrane"/>
    <property type="evidence" value="ECO:0007669"/>
    <property type="project" value="TreeGrafter"/>
</dbReference>
<accession>A0AAN1WJW2</accession>
<sequence>MFKQVGFFILLLLLSADVFSGIDTYEFDVEGGLERYNYFIEELRCPKCKNQNLAGSNAQIAQDLRRELHRLITEGETDDGIVDFMVDRYGDFVLYRPRLQKNTYVLWYGPIFMLLLGVGVLSVIIYRRSKAPNSNGGLTDGEQERLESFLKETDTVAVSQSKNSNKK</sequence>
<reference evidence="9 10" key="1">
    <citation type="journal article" date="2022" name="IScience">
        <title>An ultrasensitive nanofiber-based assay for enzymatic hydrolysis and deep-sea microbial degradation of cellulose.</title>
        <authorList>
            <person name="Tsudome M."/>
            <person name="Tachioka M."/>
            <person name="Miyazaki M."/>
            <person name="Uchimura K."/>
            <person name="Tsuda M."/>
            <person name="Takaki Y."/>
            <person name="Deguchi S."/>
        </authorList>
    </citation>
    <scope>NUCLEOTIDE SEQUENCE [LARGE SCALE GENOMIC DNA]</scope>
    <source>
        <strain evidence="9 10">GE09</strain>
    </source>
</reference>
<dbReference type="KEGG" id="marq:MARGE09_P3192"/>
<dbReference type="RefSeq" id="WP_236983798.1">
    <property type="nucleotide sequence ID" value="NZ_AP023086.1"/>
</dbReference>
<dbReference type="Gene3D" id="1.10.8.640">
    <property type="entry name" value="Cytochrome C biogenesis protein"/>
    <property type="match status" value="1"/>
</dbReference>
<protein>
    <recommendedName>
        <fullName evidence="7">Cytochrome c-type biogenesis protein</fullName>
    </recommendedName>
</protein>
<dbReference type="InterPro" id="IPR038297">
    <property type="entry name" value="CcmH/CycL/NrfF/Ccl2_sf"/>
</dbReference>
<keyword evidence="7" id="KW-0472">Membrane</keyword>
<feature type="signal peptide" evidence="7">
    <location>
        <begin position="1"/>
        <end position="20"/>
    </location>
</feature>
<name>A0AAN1WJW2_9GAMM</name>
<keyword evidence="10" id="KW-1185">Reference proteome</keyword>
<evidence type="ECO:0000256" key="7">
    <source>
        <dbReference type="RuleBase" id="RU364112"/>
    </source>
</evidence>
<dbReference type="Proteomes" id="UP001320119">
    <property type="component" value="Chromosome"/>
</dbReference>
<keyword evidence="6 7" id="KW-0408">Iron</keyword>